<dbReference type="AlphaFoldDB" id="A0A6P7TXG3"/>
<accession>A0A6P7TXG3</accession>
<keyword evidence="3" id="KW-1185">Reference proteome</keyword>
<dbReference type="PANTHER" id="PTHR46423">
    <property type="entry name" value="RNA POLYMERASE II-ASSOCIATED PROTEIN 3"/>
    <property type="match status" value="1"/>
</dbReference>
<dbReference type="GO" id="GO:0101031">
    <property type="term" value="C:protein folding chaperone complex"/>
    <property type="evidence" value="ECO:0007669"/>
    <property type="project" value="TreeGrafter"/>
</dbReference>
<dbReference type="SMART" id="SM00028">
    <property type="entry name" value="TPR"/>
    <property type="match status" value="1"/>
</dbReference>
<dbReference type="InterPro" id="IPR051966">
    <property type="entry name" value="RPAP3"/>
</dbReference>
<dbReference type="KEGG" id="osn:115227198"/>
<dbReference type="Gene3D" id="1.25.40.10">
    <property type="entry name" value="Tetratricopeptide repeat domain"/>
    <property type="match status" value="1"/>
</dbReference>
<dbReference type="InterPro" id="IPR019734">
    <property type="entry name" value="TPR_rpt"/>
</dbReference>
<organism evidence="3 4">
    <name type="scientific">Octopus sinensis</name>
    <name type="common">East Asian common octopus</name>
    <dbReference type="NCBI Taxonomy" id="2607531"/>
    <lineage>
        <taxon>Eukaryota</taxon>
        <taxon>Metazoa</taxon>
        <taxon>Spiralia</taxon>
        <taxon>Lophotrochozoa</taxon>
        <taxon>Mollusca</taxon>
        <taxon>Cephalopoda</taxon>
        <taxon>Coleoidea</taxon>
        <taxon>Octopodiformes</taxon>
        <taxon>Octopoda</taxon>
        <taxon>Incirrata</taxon>
        <taxon>Octopodidae</taxon>
        <taxon>Octopus</taxon>
    </lineage>
</organism>
<keyword evidence="1 2" id="KW-0802">TPR repeat</keyword>
<gene>
    <name evidence="4" type="primary">LOC115227198</name>
</gene>
<proteinExistence type="predicted"/>
<evidence type="ECO:0000256" key="1">
    <source>
        <dbReference type="ARBA" id="ARBA00022803"/>
    </source>
</evidence>
<evidence type="ECO:0000313" key="3">
    <source>
        <dbReference type="Proteomes" id="UP000515154"/>
    </source>
</evidence>
<dbReference type="InterPro" id="IPR011990">
    <property type="entry name" value="TPR-like_helical_dom_sf"/>
</dbReference>
<sequence length="170" mass="20124">MDARRAFDLQQNIKQNQLEYEDFVSEIDKWVKRTKKDPPFPTETNSIDHLFTIEIQENTKKDPNPEKITNNKKRGEKYKDIVLILQFNIREMDSTRVDSTTRLWKHIPLDCESCLELEPGFVKALFRRASAYFKTKKYELAVRDLQSFLARDPSNKEALELLERAKVVLM</sequence>
<evidence type="ECO:0000313" key="4">
    <source>
        <dbReference type="RefSeq" id="XP_029653967.1"/>
    </source>
</evidence>
<dbReference type="RefSeq" id="XP_029653967.1">
    <property type="nucleotide sequence ID" value="XM_029798107.1"/>
</dbReference>
<dbReference type="SUPFAM" id="SSF48452">
    <property type="entry name" value="TPR-like"/>
    <property type="match status" value="1"/>
</dbReference>
<protein>
    <submittedName>
        <fullName evidence="4">Sperm-associated antigen 1-like</fullName>
    </submittedName>
</protein>
<name>A0A6P7TXG3_9MOLL</name>
<feature type="repeat" description="TPR" evidence="2">
    <location>
        <begin position="122"/>
        <end position="155"/>
    </location>
</feature>
<dbReference type="PROSITE" id="PS50005">
    <property type="entry name" value="TPR"/>
    <property type="match status" value="1"/>
</dbReference>
<reference evidence="4" key="1">
    <citation type="submission" date="2025-08" db="UniProtKB">
        <authorList>
            <consortium name="RefSeq"/>
        </authorList>
    </citation>
    <scope>IDENTIFICATION</scope>
</reference>
<dbReference type="Proteomes" id="UP000515154">
    <property type="component" value="Unplaced"/>
</dbReference>
<evidence type="ECO:0000256" key="2">
    <source>
        <dbReference type="PROSITE-ProRule" id="PRU00339"/>
    </source>
</evidence>
<dbReference type="PANTHER" id="PTHR46423:SF1">
    <property type="entry name" value="RNA POLYMERASE II-ASSOCIATED PROTEIN 3"/>
    <property type="match status" value="1"/>
</dbReference>